<protein>
    <submittedName>
        <fullName evidence="1">Uncharacterized protein</fullName>
    </submittedName>
</protein>
<proteinExistence type="predicted"/>
<dbReference type="Proteomes" id="UP000177080">
    <property type="component" value="Unassembled WGS sequence"/>
</dbReference>
<reference evidence="1 2" key="1">
    <citation type="journal article" date="2016" name="Nat. Commun.">
        <title>Thousands of microbial genomes shed light on interconnected biogeochemical processes in an aquifer system.</title>
        <authorList>
            <person name="Anantharaman K."/>
            <person name="Brown C.T."/>
            <person name="Hug L.A."/>
            <person name="Sharon I."/>
            <person name="Castelle C.J."/>
            <person name="Probst A.J."/>
            <person name="Thomas B.C."/>
            <person name="Singh A."/>
            <person name="Wilkins M.J."/>
            <person name="Karaoz U."/>
            <person name="Brodie E.L."/>
            <person name="Williams K.H."/>
            <person name="Hubbard S.S."/>
            <person name="Banfield J.F."/>
        </authorList>
    </citation>
    <scope>NUCLEOTIDE SEQUENCE [LARGE SCALE GENOMIC DNA]</scope>
</reference>
<dbReference type="EMBL" id="MEXN01000001">
    <property type="protein sequence ID" value="OGD04400.1"/>
    <property type="molecule type" value="Genomic_DNA"/>
</dbReference>
<sequence>MEALMKYVIGESGGVWRLKTNPVELLPGDGGVAEQGRTDIYVAGQKYSPDGDELYMIAKVGEYNVLELVAKRWIMALGLLNPGSKRGAKVFYSGARTTL</sequence>
<gene>
    <name evidence="1" type="ORF">A2989_05220</name>
</gene>
<name>A0A1F4ZDK6_9BACT</name>
<evidence type="ECO:0000313" key="2">
    <source>
        <dbReference type="Proteomes" id="UP000177080"/>
    </source>
</evidence>
<dbReference type="AlphaFoldDB" id="A0A1F4ZDK6"/>
<accession>A0A1F4ZDK6</accession>
<evidence type="ECO:0000313" key="1">
    <source>
        <dbReference type="EMBL" id="OGD04400.1"/>
    </source>
</evidence>
<comment type="caution">
    <text evidence="1">The sequence shown here is derived from an EMBL/GenBank/DDBJ whole genome shotgun (WGS) entry which is preliminary data.</text>
</comment>
<organism evidence="1 2">
    <name type="scientific">Candidatus Amesbacteria bacterium RIFCSPLOWO2_01_FULL_48_25</name>
    <dbReference type="NCBI Taxonomy" id="1797259"/>
    <lineage>
        <taxon>Bacteria</taxon>
        <taxon>Candidatus Amesiibacteriota</taxon>
    </lineage>
</organism>